<comment type="caution">
    <text evidence="1">The sequence shown here is derived from an EMBL/GenBank/DDBJ whole genome shotgun (WGS) entry which is preliminary data.</text>
</comment>
<protein>
    <submittedName>
        <fullName evidence="1">Uncharacterized protein</fullName>
    </submittedName>
</protein>
<organism evidence="1 2">
    <name type="scientific">Pistacia integerrima</name>
    <dbReference type="NCBI Taxonomy" id="434235"/>
    <lineage>
        <taxon>Eukaryota</taxon>
        <taxon>Viridiplantae</taxon>
        <taxon>Streptophyta</taxon>
        <taxon>Embryophyta</taxon>
        <taxon>Tracheophyta</taxon>
        <taxon>Spermatophyta</taxon>
        <taxon>Magnoliopsida</taxon>
        <taxon>eudicotyledons</taxon>
        <taxon>Gunneridae</taxon>
        <taxon>Pentapetalae</taxon>
        <taxon>rosids</taxon>
        <taxon>malvids</taxon>
        <taxon>Sapindales</taxon>
        <taxon>Anacardiaceae</taxon>
        <taxon>Pistacia</taxon>
    </lineage>
</organism>
<dbReference type="Proteomes" id="UP001163603">
    <property type="component" value="Chromosome 14"/>
</dbReference>
<name>A0ACC0X452_9ROSI</name>
<sequence>MGKLSVERMRMKSKHFIALHLRFESDMLAFSGCYYGGGEKERTELGAIRKRWKSLHVSNLDMERRNGRCPLTPEEVSLMLRALGFGSDAHLYVASGEVYGGEETLAPLKAMFPNLHSKETLASKTELEMFSSFSSRMAALDFIVCDESDVFVTNNNGNMARNFSWKKEILWAQTNNLSKCEKTEPFVHGPKQHEMGRICIKGSNSSDWFYGRTK</sequence>
<evidence type="ECO:0000313" key="2">
    <source>
        <dbReference type="Proteomes" id="UP001163603"/>
    </source>
</evidence>
<evidence type="ECO:0000313" key="1">
    <source>
        <dbReference type="EMBL" id="KAJ0010275.1"/>
    </source>
</evidence>
<accession>A0ACC0X452</accession>
<gene>
    <name evidence="1" type="ORF">Pint_34162</name>
</gene>
<dbReference type="EMBL" id="CM047749">
    <property type="protein sequence ID" value="KAJ0010275.1"/>
    <property type="molecule type" value="Genomic_DNA"/>
</dbReference>
<proteinExistence type="predicted"/>
<reference evidence="2" key="1">
    <citation type="journal article" date="2023" name="G3 (Bethesda)">
        <title>Genome assembly and association tests identify interacting loci associated with vigor, precocity, and sex in interspecific pistachio rootstocks.</title>
        <authorList>
            <person name="Palmer W."/>
            <person name="Jacygrad E."/>
            <person name="Sagayaradj S."/>
            <person name="Cavanaugh K."/>
            <person name="Han R."/>
            <person name="Bertier L."/>
            <person name="Beede B."/>
            <person name="Kafkas S."/>
            <person name="Golino D."/>
            <person name="Preece J."/>
            <person name="Michelmore R."/>
        </authorList>
    </citation>
    <scope>NUCLEOTIDE SEQUENCE [LARGE SCALE GENOMIC DNA]</scope>
</reference>
<keyword evidence="2" id="KW-1185">Reference proteome</keyword>